<accession>A0A1H7V8B3</accession>
<dbReference type="Proteomes" id="UP000198953">
    <property type="component" value="Unassembled WGS sequence"/>
</dbReference>
<dbReference type="Gene3D" id="2.70.70.10">
    <property type="entry name" value="Glucose Permease (Domain IIA)"/>
    <property type="match status" value="1"/>
</dbReference>
<protein>
    <submittedName>
        <fullName evidence="4">Peptidase family M23</fullName>
    </submittedName>
</protein>
<feature type="region of interest" description="Disordered" evidence="1">
    <location>
        <begin position="177"/>
        <end position="199"/>
    </location>
</feature>
<dbReference type="AlphaFoldDB" id="A0A1H7V8B3"/>
<dbReference type="SUPFAM" id="SSF51261">
    <property type="entry name" value="Duplicated hybrid motif"/>
    <property type="match status" value="1"/>
</dbReference>
<feature type="domain" description="M23ase beta-sheet core" evidence="3">
    <location>
        <begin position="69"/>
        <end position="155"/>
    </location>
</feature>
<dbReference type="OrthoDB" id="1099523at2"/>
<evidence type="ECO:0000259" key="3">
    <source>
        <dbReference type="Pfam" id="PF01551"/>
    </source>
</evidence>
<name>A0A1H7V8B3_9ACTN</name>
<dbReference type="InterPro" id="IPR016047">
    <property type="entry name" value="M23ase_b-sheet_dom"/>
</dbReference>
<dbReference type="Pfam" id="PF01551">
    <property type="entry name" value="Peptidase_M23"/>
    <property type="match status" value="1"/>
</dbReference>
<evidence type="ECO:0000313" key="5">
    <source>
        <dbReference type="Proteomes" id="UP000198953"/>
    </source>
</evidence>
<dbReference type="InterPro" id="IPR011055">
    <property type="entry name" value="Dup_hybrid_motif"/>
</dbReference>
<feature type="signal peptide" evidence="2">
    <location>
        <begin position="1"/>
        <end position="26"/>
    </location>
</feature>
<evidence type="ECO:0000256" key="1">
    <source>
        <dbReference type="SAM" id="MobiDB-lite"/>
    </source>
</evidence>
<dbReference type="PANTHER" id="PTHR21666:SF270">
    <property type="entry name" value="MUREIN HYDROLASE ACTIVATOR ENVC"/>
    <property type="match status" value="1"/>
</dbReference>
<evidence type="ECO:0000256" key="2">
    <source>
        <dbReference type="SAM" id="SignalP"/>
    </source>
</evidence>
<dbReference type="RefSeq" id="WP_055506579.1">
    <property type="nucleotide sequence ID" value="NZ_BBZG01000004.1"/>
</dbReference>
<reference evidence="4 5" key="1">
    <citation type="submission" date="2016-10" db="EMBL/GenBank/DDBJ databases">
        <authorList>
            <person name="de Groot N.N."/>
        </authorList>
    </citation>
    <scope>NUCLEOTIDE SEQUENCE [LARGE SCALE GENOMIC DNA]</scope>
    <source>
        <strain evidence="4 5">DSM 43357</strain>
    </source>
</reference>
<evidence type="ECO:0000313" key="4">
    <source>
        <dbReference type="EMBL" id="SEM05264.1"/>
    </source>
</evidence>
<sequence length="304" mass="31216">MRIKTLIAGICGLSVIPLAGAGVASAATRSAGPTFQLPFPCGETWVGSSKSYAHTGNEIDFNGSANDGNADIGRTVVASAAGTVVMSEYRTADGYGNVVKIRHSDGSVTLYAHLNSRTVSKGANVAQGQKIGTVGKSSAKYNIIAHLHYEQRSSSGSILPATFNGARYQYPNQTLTSKNCGGGSAPSNGGGTSSGSSSNPYSAEQVCGAGFKAIDSAPLGSQGKVVLLYSTSTGENCVVTLRNSASGKAAMRAYLEVKGQARKTDAGSFQYYAGPVRAKAPRTCVKWGGAIGSAVYDSPFEHCD</sequence>
<dbReference type="GO" id="GO:0004222">
    <property type="term" value="F:metalloendopeptidase activity"/>
    <property type="evidence" value="ECO:0007669"/>
    <property type="project" value="TreeGrafter"/>
</dbReference>
<dbReference type="PANTHER" id="PTHR21666">
    <property type="entry name" value="PEPTIDASE-RELATED"/>
    <property type="match status" value="1"/>
</dbReference>
<dbReference type="STRING" id="46177.SAMN05660976_04029"/>
<feature type="chain" id="PRO_5011760436" evidence="2">
    <location>
        <begin position="27"/>
        <end position="304"/>
    </location>
</feature>
<keyword evidence="2" id="KW-0732">Signal</keyword>
<gene>
    <name evidence="4" type="ORF">SAMN05660976_04029</name>
</gene>
<dbReference type="InterPro" id="IPR050570">
    <property type="entry name" value="Cell_wall_metabolism_enzyme"/>
</dbReference>
<keyword evidence="5" id="KW-1185">Reference proteome</keyword>
<feature type="compositionally biased region" description="Gly residues" evidence="1">
    <location>
        <begin position="180"/>
        <end position="193"/>
    </location>
</feature>
<proteinExistence type="predicted"/>
<dbReference type="CDD" id="cd12797">
    <property type="entry name" value="M23_peptidase"/>
    <property type="match status" value="1"/>
</dbReference>
<dbReference type="EMBL" id="FOBF01000009">
    <property type="protein sequence ID" value="SEM05264.1"/>
    <property type="molecule type" value="Genomic_DNA"/>
</dbReference>
<organism evidence="4 5">
    <name type="scientific">Nonomuraea pusilla</name>
    <dbReference type="NCBI Taxonomy" id="46177"/>
    <lineage>
        <taxon>Bacteria</taxon>
        <taxon>Bacillati</taxon>
        <taxon>Actinomycetota</taxon>
        <taxon>Actinomycetes</taxon>
        <taxon>Streptosporangiales</taxon>
        <taxon>Streptosporangiaceae</taxon>
        <taxon>Nonomuraea</taxon>
    </lineage>
</organism>